<evidence type="ECO:0000256" key="1">
    <source>
        <dbReference type="SAM" id="Phobius"/>
    </source>
</evidence>
<dbReference type="RefSeq" id="WP_235120569.1">
    <property type="nucleotide sequence ID" value="NZ_CP090978.1"/>
</dbReference>
<keyword evidence="1" id="KW-0812">Transmembrane</keyword>
<reference evidence="2 3" key="1">
    <citation type="journal article" date="2024" name="Int. J. Syst. Evol. Microbiol.">
        <title>Paenibacillus hexagrammi sp. nov., a novel bacterium isolated from the gut content of Hexagrammos agrammus.</title>
        <authorList>
            <person name="Jung H.K."/>
            <person name="Kim D.G."/>
            <person name="Zin H."/>
            <person name="Park J."/>
            <person name="Jung H."/>
            <person name="Kim Y.O."/>
            <person name="Kong H.J."/>
            <person name="Kim J.W."/>
            <person name="Kim Y.S."/>
        </authorList>
    </citation>
    <scope>NUCLEOTIDE SEQUENCE [LARGE SCALE GENOMIC DNA]</scope>
    <source>
        <strain evidence="2 3">YPD9-1</strain>
    </source>
</reference>
<sequence>MKRYFQVVSPILLVTYLLISRYVPMNDFIAGLLAGISVGGSICTLVLFGRGRRNKEKVV</sequence>
<gene>
    <name evidence="2" type="ORF">L0M14_02700</name>
</gene>
<protein>
    <submittedName>
        <fullName evidence="2">Uncharacterized protein</fullName>
    </submittedName>
</protein>
<evidence type="ECO:0000313" key="3">
    <source>
        <dbReference type="Proteomes" id="UP001649230"/>
    </source>
</evidence>
<keyword evidence="3" id="KW-1185">Reference proteome</keyword>
<accession>A0ABY3SKV6</accession>
<keyword evidence="1" id="KW-1133">Transmembrane helix</keyword>
<organism evidence="2 3">
    <name type="scientific">Paenibacillus hexagrammi</name>
    <dbReference type="NCBI Taxonomy" id="2908839"/>
    <lineage>
        <taxon>Bacteria</taxon>
        <taxon>Bacillati</taxon>
        <taxon>Bacillota</taxon>
        <taxon>Bacilli</taxon>
        <taxon>Bacillales</taxon>
        <taxon>Paenibacillaceae</taxon>
        <taxon>Paenibacillus</taxon>
    </lineage>
</organism>
<feature type="transmembrane region" description="Helical" evidence="1">
    <location>
        <begin position="29"/>
        <end position="48"/>
    </location>
</feature>
<proteinExistence type="predicted"/>
<keyword evidence="1" id="KW-0472">Membrane</keyword>
<name>A0ABY3SKV6_9BACL</name>
<feature type="transmembrane region" description="Helical" evidence="1">
    <location>
        <begin position="7"/>
        <end position="23"/>
    </location>
</feature>
<dbReference type="Proteomes" id="UP001649230">
    <property type="component" value="Chromosome"/>
</dbReference>
<evidence type="ECO:0000313" key="2">
    <source>
        <dbReference type="EMBL" id="UJF34160.1"/>
    </source>
</evidence>
<dbReference type="EMBL" id="CP090978">
    <property type="protein sequence ID" value="UJF34160.1"/>
    <property type="molecule type" value="Genomic_DNA"/>
</dbReference>